<feature type="transmembrane region" description="Helical" evidence="1">
    <location>
        <begin position="28"/>
        <end position="53"/>
    </location>
</feature>
<accession>A0A7Z0VLE6</accession>
<dbReference type="RefSeq" id="WP_069124820.1">
    <property type="nucleotide sequence ID" value="NZ_MARB01000011.1"/>
</dbReference>
<keyword evidence="3" id="KW-1185">Reference proteome</keyword>
<sequence>MVLSLTLLVFGFLLTGLAVRQFVFKRKLIAASLNGLLGLLVLLVATFVSMLLFNVQSYIQLTKERVLAEVEIVTVDAGTASLRLTVDGKRKIYALSAHEWRLDARFIKWKPWVALLGKDPVVRLDALSGRNIVPGNSVIKVYNLHEDYEIIDSIIANLTDHFGMVDTMYGSSVYMPIEAGAHYQVSANHAGLIARPVNRKGEQAVVQWDM</sequence>
<name>A0A7Z0VLE6_9GAMM</name>
<comment type="caution">
    <text evidence="2">The sequence shown here is derived from an EMBL/GenBank/DDBJ whole genome shotgun (WGS) entry which is preliminary data.</text>
</comment>
<keyword evidence="1" id="KW-0812">Transmembrane</keyword>
<gene>
    <name evidence="2" type="ORF">CODIS_22250</name>
</gene>
<dbReference type="AlphaFoldDB" id="A0A7Z0VLE6"/>
<evidence type="ECO:0008006" key="4">
    <source>
        <dbReference type="Google" id="ProtNLM"/>
    </source>
</evidence>
<evidence type="ECO:0000313" key="3">
    <source>
        <dbReference type="Proteomes" id="UP000094769"/>
    </source>
</evidence>
<protein>
    <recommendedName>
        <fullName evidence="4">Cation/multidrug efflux pump</fullName>
    </recommendedName>
</protein>
<dbReference type="Proteomes" id="UP000094769">
    <property type="component" value="Unassembled WGS sequence"/>
</dbReference>
<dbReference type="EMBL" id="MARB01000011">
    <property type="protein sequence ID" value="ODJ87515.1"/>
    <property type="molecule type" value="Genomic_DNA"/>
</dbReference>
<keyword evidence="1" id="KW-0472">Membrane</keyword>
<proteinExistence type="predicted"/>
<reference evidence="2 3" key="1">
    <citation type="submission" date="2016-06" db="EMBL/GenBank/DDBJ databases">
        <title>Genome sequence of endosymbiont of Candidatus Endolucinida thiodiazotropha.</title>
        <authorList>
            <person name="Poehlein A."/>
            <person name="Koenig S."/>
            <person name="Heiden S.E."/>
            <person name="Thuermer A."/>
            <person name="Voget S."/>
            <person name="Daniel R."/>
            <person name="Markert S."/>
            <person name="Gros O."/>
            <person name="Schweder T."/>
        </authorList>
    </citation>
    <scope>NUCLEOTIDE SEQUENCE [LARGE SCALE GENOMIC DNA]</scope>
    <source>
        <strain evidence="2 3">COS</strain>
    </source>
</reference>
<keyword evidence="1" id="KW-1133">Transmembrane helix</keyword>
<organism evidence="2 3">
    <name type="scientific">Candidatus Thiodiazotropha endolucinida</name>
    <dbReference type="NCBI Taxonomy" id="1655433"/>
    <lineage>
        <taxon>Bacteria</taxon>
        <taxon>Pseudomonadati</taxon>
        <taxon>Pseudomonadota</taxon>
        <taxon>Gammaproteobacteria</taxon>
        <taxon>Chromatiales</taxon>
        <taxon>Sedimenticolaceae</taxon>
        <taxon>Candidatus Thiodiazotropha</taxon>
    </lineage>
</organism>
<dbReference type="OrthoDB" id="9156649at2"/>
<evidence type="ECO:0000313" key="2">
    <source>
        <dbReference type="EMBL" id="ODJ87515.1"/>
    </source>
</evidence>
<evidence type="ECO:0000256" key="1">
    <source>
        <dbReference type="SAM" id="Phobius"/>
    </source>
</evidence>